<dbReference type="InterPro" id="IPR050796">
    <property type="entry name" value="SCF_F-box_component"/>
</dbReference>
<evidence type="ECO:0000313" key="5">
    <source>
        <dbReference type="Proteomes" id="UP001630127"/>
    </source>
</evidence>
<dbReference type="Pfam" id="PF07734">
    <property type="entry name" value="FBA_1"/>
    <property type="match status" value="1"/>
</dbReference>
<dbReference type="PROSITE" id="PS50181">
    <property type="entry name" value="FBOX"/>
    <property type="match status" value="1"/>
</dbReference>
<dbReference type="PANTHER" id="PTHR31672:SF13">
    <property type="entry name" value="F-BOX PROTEIN CPR30-LIKE"/>
    <property type="match status" value="1"/>
</dbReference>
<keyword evidence="1" id="KW-0880">Kelch repeat</keyword>
<dbReference type="Gene3D" id="1.20.1280.50">
    <property type="match status" value="1"/>
</dbReference>
<feature type="domain" description="F-box" evidence="3">
    <location>
        <begin position="11"/>
        <end position="57"/>
    </location>
</feature>
<evidence type="ECO:0000256" key="2">
    <source>
        <dbReference type="ARBA" id="ARBA00022737"/>
    </source>
</evidence>
<dbReference type="EMBL" id="JBJUIK010000013">
    <property type="protein sequence ID" value="KAL3507605.1"/>
    <property type="molecule type" value="Genomic_DNA"/>
</dbReference>
<dbReference type="InterPro" id="IPR017451">
    <property type="entry name" value="F-box-assoc_interact_dom"/>
</dbReference>
<comment type="caution">
    <text evidence="4">The sequence shown here is derived from an EMBL/GenBank/DDBJ whole genome shotgun (WGS) entry which is preliminary data.</text>
</comment>
<dbReference type="SUPFAM" id="SSF81383">
    <property type="entry name" value="F-box domain"/>
    <property type="match status" value="1"/>
</dbReference>
<gene>
    <name evidence="4" type="ORF">ACH5RR_032987</name>
</gene>
<protein>
    <recommendedName>
        <fullName evidence="3">F-box domain-containing protein</fullName>
    </recommendedName>
</protein>
<name>A0ABD2YJP1_9GENT</name>
<dbReference type="FunFam" id="1.20.1280.50:FF:000008">
    <property type="entry name" value="F-box only protein 6"/>
    <property type="match status" value="1"/>
</dbReference>
<dbReference type="PANTHER" id="PTHR31672">
    <property type="entry name" value="BNACNNG10540D PROTEIN"/>
    <property type="match status" value="1"/>
</dbReference>
<keyword evidence="5" id="KW-1185">Reference proteome</keyword>
<sequence>METTNMQKRNQETDQFLPEEIICHIISRLPVKSLFRFRCVCKSWKSLISDPKFLLMTNNGRERAIFWSKSKKNPSFYSLDRDLVFTKLPNPLENIPFDSSNQEYIFLGSCNGLLLFSVSTSIFLWNPSTTHCRKVLKLNLLTEDYVIKASGLCFDESSGDYKMIIALRRTRMDRRRFVFLANLTRKVCTEISFPYQTYYFSHSSSTIINGNLHWIIKETKGDPESIVFFDPRFDRFNKLPMPEHKVGDSGQIFGLGGLDGCLIMSRFGNIWNKEHTNEVLIMKEYGVEGSWSFLCCIPLKIVGGEGWVGWLPPIFYTQKNQEEALVTNGIDVSVFRLKDKSLRDVDFPEDPSSILLRSWKDPMGVLR</sequence>
<dbReference type="InterPro" id="IPR006527">
    <property type="entry name" value="F-box-assoc_dom_typ1"/>
</dbReference>
<dbReference type="SMART" id="SM00256">
    <property type="entry name" value="FBOX"/>
    <property type="match status" value="1"/>
</dbReference>
<dbReference type="Proteomes" id="UP001630127">
    <property type="component" value="Unassembled WGS sequence"/>
</dbReference>
<dbReference type="AlphaFoldDB" id="A0ABD2YJP1"/>
<accession>A0ABD2YJP1</accession>
<dbReference type="InterPro" id="IPR036047">
    <property type="entry name" value="F-box-like_dom_sf"/>
</dbReference>
<dbReference type="NCBIfam" id="TIGR01640">
    <property type="entry name" value="F_box_assoc_1"/>
    <property type="match status" value="1"/>
</dbReference>
<evidence type="ECO:0000256" key="1">
    <source>
        <dbReference type="ARBA" id="ARBA00022441"/>
    </source>
</evidence>
<dbReference type="CDD" id="cd22157">
    <property type="entry name" value="F-box_AtFBW1-like"/>
    <property type="match status" value="1"/>
</dbReference>
<proteinExistence type="predicted"/>
<evidence type="ECO:0000259" key="3">
    <source>
        <dbReference type="PROSITE" id="PS50181"/>
    </source>
</evidence>
<dbReference type="InterPro" id="IPR001810">
    <property type="entry name" value="F-box_dom"/>
</dbReference>
<dbReference type="Pfam" id="PF00646">
    <property type="entry name" value="F-box"/>
    <property type="match status" value="1"/>
</dbReference>
<evidence type="ECO:0000313" key="4">
    <source>
        <dbReference type="EMBL" id="KAL3507605.1"/>
    </source>
</evidence>
<keyword evidence="2" id="KW-0677">Repeat</keyword>
<reference evidence="4 5" key="1">
    <citation type="submission" date="2024-11" db="EMBL/GenBank/DDBJ databases">
        <title>A near-complete genome assembly of Cinchona calisaya.</title>
        <authorList>
            <person name="Lian D.C."/>
            <person name="Zhao X.W."/>
            <person name="Wei L."/>
        </authorList>
    </citation>
    <scope>NUCLEOTIDE SEQUENCE [LARGE SCALE GENOMIC DNA]</scope>
    <source>
        <tissue evidence="4">Nenye</tissue>
    </source>
</reference>
<organism evidence="4 5">
    <name type="scientific">Cinchona calisaya</name>
    <dbReference type="NCBI Taxonomy" id="153742"/>
    <lineage>
        <taxon>Eukaryota</taxon>
        <taxon>Viridiplantae</taxon>
        <taxon>Streptophyta</taxon>
        <taxon>Embryophyta</taxon>
        <taxon>Tracheophyta</taxon>
        <taxon>Spermatophyta</taxon>
        <taxon>Magnoliopsida</taxon>
        <taxon>eudicotyledons</taxon>
        <taxon>Gunneridae</taxon>
        <taxon>Pentapetalae</taxon>
        <taxon>asterids</taxon>
        <taxon>lamiids</taxon>
        <taxon>Gentianales</taxon>
        <taxon>Rubiaceae</taxon>
        <taxon>Cinchonoideae</taxon>
        <taxon>Cinchoneae</taxon>
        <taxon>Cinchona</taxon>
    </lineage>
</organism>